<dbReference type="Proteomes" id="UP000198670">
    <property type="component" value="Unassembled WGS sequence"/>
</dbReference>
<dbReference type="RefSeq" id="WP_090632531.1">
    <property type="nucleotide sequence ID" value="NZ_FOQO01000018.1"/>
</dbReference>
<organism evidence="1 2">
    <name type="scientific">Parapedobacter indicus</name>
    <dbReference type="NCBI Taxonomy" id="1477437"/>
    <lineage>
        <taxon>Bacteria</taxon>
        <taxon>Pseudomonadati</taxon>
        <taxon>Bacteroidota</taxon>
        <taxon>Sphingobacteriia</taxon>
        <taxon>Sphingobacteriales</taxon>
        <taxon>Sphingobacteriaceae</taxon>
        <taxon>Parapedobacter</taxon>
    </lineage>
</organism>
<evidence type="ECO:0000313" key="2">
    <source>
        <dbReference type="Proteomes" id="UP000198670"/>
    </source>
</evidence>
<reference evidence="1 2" key="1">
    <citation type="submission" date="2016-10" db="EMBL/GenBank/DDBJ databases">
        <authorList>
            <person name="de Groot N.N."/>
        </authorList>
    </citation>
    <scope>NUCLEOTIDE SEQUENCE [LARGE SCALE GENOMIC DNA]</scope>
    <source>
        <strain evidence="1 2">RK1</strain>
    </source>
</reference>
<proteinExistence type="predicted"/>
<keyword evidence="2" id="KW-1185">Reference proteome</keyword>
<sequence>MKTQLIALILGCTLALNGCQCNDGRKPQDDDMKPQPNAYKSPEEALKQTQEHLHLLLNENQRKVFGLASDEEIQQLTTKLAVPISYLQLERLGDTTRIQNDDGYWYGLGNGDATKIGISVERAGDVWIQSTIGMKKFVQATSRHSGVTRLVEVPGLELSFVELTENGRVSYVPIADYADAKLSADRRYAWPELLRILDGYRVQLQREFGDDFTKGNLER</sequence>
<evidence type="ECO:0000313" key="1">
    <source>
        <dbReference type="EMBL" id="SFJ96103.1"/>
    </source>
</evidence>
<dbReference type="AlphaFoldDB" id="A0A1I3VM89"/>
<accession>A0A1I3VM89</accession>
<gene>
    <name evidence="1" type="ORF">SAMN05444682_1186</name>
</gene>
<dbReference type="EMBL" id="FOQO01000018">
    <property type="protein sequence ID" value="SFJ96103.1"/>
    <property type="molecule type" value="Genomic_DNA"/>
</dbReference>
<name>A0A1I3VM89_9SPHI</name>
<dbReference type="STRING" id="1477437.SAMN05444682_1186"/>
<protein>
    <submittedName>
        <fullName evidence="1">Uncharacterized protein</fullName>
    </submittedName>
</protein>